<organism evidence="6">
    <name type="scientific">Clostridioides difficile</name>
    <name type="common">Peptoclostridium difficile</name>
    <dbReference type="NCBI Taxonomy" id="1496"/>
    <lineage>
        <taxon>Bacteria</taxon>
        <taxon>Bacillati</taxon>
        <taxon>Bacillota</taxon>
        <taxon>Clostridia</taxon>
        <taxon>Peptostreptococcales</taxon>
        <taxon>Peptostreptococcaceae</taxon>
        <taxon>Clostridioides</taxon>
    </lineage>
</organism>
<dbReference type="GO" id="GO:0051539">
    <property type="term" value="F:4 iron, 4 sulfur cluster binding"/>
    <property type="evidence" value="ECO:0007669"/>
    <property type="project" value="UniProtKB-KW"/>
</dbReference>
<dbReference type="Gene3D" id="3.30.70.20">
    <property type="match status" value="1"/>
</dbReference>
<feature type="domain" description="4Fe-4S ferredoxin-type" evidence="5">
    <location>
        <begin position="195"/>
        <end position="224"/>
    </location>
</feature>
<dbReference type="InterPro" id="IPR036136">
    <property type="entry name" value="Nit/Sulf_reduc_fer-like_dom_sf"/>
</dbReference>
<dbReference type="GO" id="GO:0009337">
    <property type="term" value="C:sulfite reductase complex (NADPH)"/>
    <property type="evidence" value="ECO:0007669"/>
    <property type="project" value="TreeGrafter"/>
</dbReference>
<dbReference type="InterPro" id="IPR045169">
    <property type="entry name" value="NO2/SO3_Rdtase_4Fe4S_prot"/>
</dbReference>
<dbReference type="EMBL" id="DAEPXK010000034">
    <property type="protein sequence ID" value="HBH1543295.1"/>
    <property type="molecule type" value="Genomic_DNA"/>
</dbReference>
<dbReference type="EMBL" id="DAEQIJ010000004">
    <property type="protein sequence ID" value="HBH2619554.1"/>
    <property type="molecule type" value="Genomic_DNA"/>
</dbReference>
<protein>
    <submittedName>
        <fullName evidence="9">(4Fe-4S)-binding protein</fullName>
    </submittedName>
    <submittedName>
        <fullName evidence="6">4Fe-4S binding domain protein</fullName>
    </submittedName>
    <submittedName>
        <fullName evidence="7 12">Nitrite and sulfite reductase subunit</fullName>
        <ecNumber evidence="12">1.8.99.3</ecNumber>
    </submittedName>
    <submittedName>
        <fullName evidence="11">Sulfite reductase, dissimilatory-type subunit beta</fullName>
        <ecNumber evidence="11">1.8.99.5</ecNumber>
    </submittedName>
</protein>
<keyword evidence="2" id="KW-0479">Metal-binding</keyword>
<dbReference type="Proteomes" id="UP000879542">
    <property type="component" value="Unassembled WGS sequence"/>
</dbReference>
<evidence type="ECO:0000313" key="13">
    <source>
        <dbReference type="Proteomes" id="UP000189137"/>
    </source>
</evidence>
<dbReference type="GO" id="GO:0020037">
    <property type="term" value="F:heme binding"/>
    <property type="evidence" value="ECO:0007669"/>
    <property type="project" value="InterPro"/>
</dbReference>
<evidence type="ECO:0000313" key="11">
    <source>
        <dbReference type="EMBL" id="SJT14365.1"/>
    </source>
</evidence>
<sequence>MSNVTAEQKKEVKGRGFLPSRDGEHFAARIITVNGVINASQAKKIAEAAEKFGNGQLAFTTRLTVELPGVKFEDIEALSEFIASENLITGGTGSRVRPVVACKGTVCVHGLADTQALAAEIHEEFYKNWYDVKLPHKFKIGVGGCPNNCIKPDLNDLGIVGQRVPDYDSELCVGCKKCAVVEVCPVKAAKLTDKGKLEIDSNLCNNCGKCIESCNFDSIEEKESGYKVYIGGKWGKSVRPGTQIDRLFSKEELMTLIEKAILLFREQGNTGERFGITIDRIGADKFIEMLLSDEVLERKEEILEALLHLTGGAVC</sequence>
<proteinExistence type="predicted"/>
<dbReference type="GO" id="GO:0046872">
    <property type="term" value="F:metal ion binding"/>
    <property type="evidence" value="ECO:0007669"/>
    <property type="project" value="UniProtKB-KW"/>
</dbReference>
<keyword evidence="3" id="KW-0408">Iron</keyword>
<evidence type="ECO:0000313" key="7">
    <source>
        <dbReference type="EMBL" id="CDS87643.1"/>
    </source>
</evidence>
<dbReference type="InterPro" id="IPR017896">
    <property type="entry name" value="4Fe4S_Fe-S-bd"/>
</dbReference>
<evidence type="ECO:0000256" key="2">
    <source>
        <dbReference type="ARBA" id="ARBA00022723"/>
    </source>
</evidence>
<dbReference type="EMBL" id="LK933149">
    <property type="protein sequence ID" value="CDT41269.1"/>
    <property type="molecule type" value="Genomic_DNA"/>
</dbReference>
<dbReference type="EMBL" id="LK932360">
    <property type="protein sequence ID" value="CDS84295.1"/>
    <property type="molecule type" value="Genomic_DNA"/>
</dbReference>
<evidence type="ECO:0000313" key="14">
    <source>
        <dbReference type="Proteomes" id="UP000411588"/>
    </source>
</evidence>
<evidence type="ECO:0000313" key="9">
    <source>
        <dbReference type="EMBL" id="HBH1543295.1"/>
    </source>
</evidence>
<dbReference type="InterPro" id="IPR045854">
    <property type="entry name" value="NO2/SO3_Rdtase_4Fe4S_sf"/>
</dbReference>
<evidence type="ECO:0000313" key="10">
    <source>
        <dbReference type="EMBL" id="HBH2619554.1"/>
    </source>
</evidence>
<evidence type="ECO:0000259" key="5">
    <source>
        <dbReference type="PROSITE" id="PS51379"/>
    </source>
</evidence>
<evidence type="ECO:0000313" key="6">
    <source>
        <dbReference type="EMBL" id="CDS84295.1"/>
    </source>
</evidence>
<dbReference type="EC" id="1.8.99.3" evidence="12"/>
<reference evidence="9" key="4">
    <citation type="submission" date="2021-06" db="EMBL/GenBank/DDBJ databases">
        <authorList>
            <consortium name="NCBI Pathogen Detection Project"/>
        </authorList>
    </citation>
    <scope>NUCLEOTIDE SEQUENCE</scope>
    <source>
        <strain evidence="10">Clostridioides</strain>
        <strain evidence="9">HN1000</strain>
    </source>
</reference>
<dbReference type="InterPro" id="IPR005117">
    <property type="entry name" value="NiRdtase/SiRdtase_haem-b_fer"/>
</dbReference>
<dbReference type="SUPFAM" id="SSF56014">
    <property type="entry name" value="Nitrite and sulphite reductase 4Fe-4S domain-like"/>
    <property type="match status" value="1"/>
</dbReference>
<dbReference type="SUPFAM" id="SSF54862">
    <property type="entry name" value="4Fe-4S ferredoxins"/>
    <property type="match status" value="1"/>
</dbReference>
<dbReference type="PANTHER" id="PTHR11493">
    <property type="entry name" value="SULFITE REDUCTASE [NADPH] SUBUNIT BETA-RELATED"/>
    <property type="match status" value="1"/>
</dbReference>
<reference evidence="6" key="1">
    <citation type="submission" date="2014-07" db="EMBL/GenBank/DDBJ databases">
        <authorList>
            <person name="Monot Marc"/>
        </authorList>
    </citation>
    <scope>NUCLEOTIDE SEQUENCE</scope>
    <source>
        <strain evidence="8">7032989</strain>
        <strain evidence="6">7032994</strain>
    </source>
</reference>
<dbReference type="InterPro" id="IPR006067">
    <property type="entry name" value="NO2/SO3_Rdtase_4Fe4S_dom"/>
</dbReference>
<gene>
    <name evidence="11" type="primary">dsvB</name>
    <name evidence="8" type="ORF">BN1095_470020</name>
    <name evidence="7" type="ORF">BN1096_620143</name>
    <name evidence="6" type="ORF">BN1097_250146</name>
    <name evidence="9" type="ORF">KRM00_002820</name>
    <name evidence="10" type="ORF">KRQ00_001293</name>
    <name evidence="12" type="ORF">SAMEA1402399_01295</name>
    <name evidence="11" type="ORF">SAMEA3375112_03816</name>
</gene>
<dbReference type="Proteomes" id="UP000411588">
    <property type="component" value="Unassembled WGS sequence"/>
</dbReference>
<dbReference type="PANTHER" id="PTHR11493:SF54">
    <property type="entry name" value="ANAEROBIC SULFITE REDUCTASE SUBUNIT C"/>
    <property type="match status" value="1"/>
</dbReference>
<evidence type="ECO:0000313" key="12">
    <source>
        <dbReference type="EMBL" id="VFD30881.1"/>
    </source>
</evidence>
<dbReference type="GO" id="GO:0050311">
    <property type="term" value="F:sulfite reductase (ferredoxin) activity"/>
    <property type="evidence" value="ECO:0007669"/>
    <property type="project" value="TreeGrafter"/>
</dbReference>
<reference evidence="12 14" key="3">
    <citation type="submission" date="2019-02" db="EMBL/GenBank/DDBJ databases">
        <authorList>
            <consortium name="Pathogen Informatics"/>
        </authorList>
    </citation>
    <scope>NUCLEOTIDE SEQUENCE [LARGE SCALE GENOMIC DNA]</scope>
    <source>
        <strain evidence="14">clo34</strain>
        <strain evidence="12">Clo34</strain>
        <strain evidence="11 13">VRECD0157</strain>
    </source>
</reference>
<dbReference type="EMBL" id="LK932516">
    <property type="protein sequence ID" value="CDS87643.1"/>
    <property type="molecule type" value="Genomic_DNA"/>
</dbReference>
<dbReference type="PATRIC" id="fig|1496.1371.peg.3079"/>
<dbReference type="PROSITE" id="PS51379">
    <property type="entry name" value="4FE4S_FER_2"/>
    <property type="match status" value="2"/>
</dbReference>
<evidence type="ECO:0000256" key="4">
    <source>
        <dbReference type="ARBA" id="ARBA00023014"/>
    </source>
</evidence>
<name>A0A031WJ07_CLODI</name>
<dbReference type="Pfam" id="PF01077">
    <property type="entry name" value="NIR_SIR"/>
    <property type="match status" value="1"/>
</dbReference>
<dbReference type="KEGG" id="pdf:CD630DERM_17960"/>
<feature type="domain" description="4Fe-4S ferredoxin-type" evidence="5">
    <location>
        <begin position="163"/>
        <end position="194"/>
    </location>
</feature>
<reference evidence="9" key="2">
    <citation type="journal article" date="2018" name="Genome Biol.">
        <title>SKESA: strategic k-mer extension for scrupulous assemblies.</title>
        <authorList>
            <person name="Souvorov A."/>
            <person name="Agarwala R."/>
            <person name="Lipman D.J."/>
        </authorList>
    </citation>
    <scope>NUCLEOTIDE SEQUENCE</scope>
    <source>
        <strain evidence="10">Clostridioides</strain>
        <strain evidence="9">HN1000</strain>
    </source>
</reference>
<keyword evidence="4" id="KW-0411">Iron-sulfur</keyword>
<dbReference type="SUPFAM" id="SSF55124">
    <property type="entry name" value="Nitrite/Sulfite reductase N-terminal domain-like"/>
    <property type="match status" value="1"/>
</dbReference>
<dbReference type="EMBL" id="FUPS01000017">
    <property type="protein sequence ID" value="SJT14365.1"/>
    <property type="molecule type" value="Genomic_DNA"/>
</dbReference>
<dbReference type="RefSeq" id="WP_003430299.1">
    <property type="nucleotide sequence ID" value="NZ_AP025558.1"/>
</dbReference>
<keyword evidence="11" id="KW-0560">Oxidoreductase</keyword>
<keyword evidence="1" id="KW-0004">4Fe-4S</keyword>
<dbReference type="Pfam" id="PF03460">
    <property type="entry name" value="NIR_SIR_ferr"/>
    <property type="match status" value="1"/>
</dbReference>
<evidence type="ECO:0000313" key="8">
    <source>
        <dbReference type="EMBL" id="CDT41269.1"/>
    </source>
</evidence>
<evidence type="ECO:0000256" key="1">
    <source>
        <dbReference type="ARBA" id="ARBA00022485"/>
    </source>
</evidence>
<accession>A0A031WJ07</accession>
<evidence type="ECO:0000256" key="3">
    <source>
        <dbReference type="ARBA" id="ARBA00023004"/>
    </source>
</evidence>
<dbReference type="EC" id="1.8.99.5" evidence="11"/>
<dbReference type="GO" id="GO:0016002">
    <property type="term" value="F:sulfite reductase activity"/>
    <property type="evidence" value="ECO:0007669"/>
    <property type="project" value="TreeGrafter"/>
</dbReference>
<dbReference type="GO" id="GO:0000103">
    <property type="term" value="P:sulfate assimilation"/>
    <property type="evidence" value="ECO:0007669"/>
    <property type="project" value="TreeGrafter"/>
</dbReference>
<dbReference type="AlphaFoldDB" id="A0A031WJ07"/>
<dbReference type="SMR" id="A0A031WJ07"/>
<dbReference type="EMBL" id="CAADAN010000003">
    <property type="protein sequence ID" value="VFD30881.1"/>
    <property type="molecule type" value="Genomic_DNA"/>
</dbReference>
<dbReference type="Proteomes" id="UP000189137">
    <property type="component" value="Unassembled WGS sequence"/>
</dbReference>
<dbReference type="Gene3D" id="3.30.413.10">
    <property type="entry name" value="Sulfite Reductase Hemoprotein, domain 1"/>
    <property type="match status" value="1"/>
</dbReference>
<dbReference type="Proteomes" id="UP000878956">
    <property type="component" value="Unassembled WGS sequence"/>
</dbReference>